<feature type="signal peptide" evidence="1">
    <location>
        <begin position="1"/>
        <end position="18"/>
    </location>
</feature>
<dbReference type="AlphaFoldDB" id="A0AA49GIX0"/>
<reference evidence="2" key="1">
    <citation type="journal article" date="2023" name="Comput. Struct. Biotechnol. J.">
        <title>Discovery of a novel marine Bacteroidetes with a rich repertoire of carbohydrate-active enzymes.</title>
        <authorList>
            <person name="Chen B."/>
            <person name="Liu G."/>
            <person name="Chen Q."/>
            <person name="Wang H."/>
            <person name="Liu L."/>
            <person name="Tang K."/>
        </authorList>
    </citation>
    <scope>NUCLEOTIDE SEQUENCE</scope>
    <source>
        <strain evidence="2">TK19036</strain>
    </source>
</reference>
<protein>
    <recommendedName>
        <fullName evidence="3">Lipoprotein</fullName>
    </recommendedName>
</protein>
<gene>
    <name evidence="2" type="ORF">K4G66_17180</name>
</gene>
<keyword evidence="1" id="KW-0732">Signal</keyword>
<sequence>MKKMLPVIIALMNLLVIASCEEESNNKKVCGVENPTTDLTWLSDIISQAENDQTGSFTGKIWIKSYQNTDYVVTNMPLGSGGLMFHCFDCEGNFNPIDDLEFYKSLNDQELVYTNVK</sequence>
<evidence type="ECO:0000256" key="1">
    <source>
        <dbReference type="SAM" id="SignalP"/>
    </source>
</evidence>
<feature type="chain" id="PRO_5041370012" description="Lipoprotein" evidence="1">
    <location>
        <begin position="19"/>
        <end position="117"/>
    </location>
</feature>
<accession>A0AA49GIX0</accession>
<evidence type="ECO:0008006" key="3">
    <source>
        <dbReference type="Google" id="ProtNLM"/>
    </source>
</evidence>
<proteinExistence type="predicted"/>
<reference evidence="2" key="2">
    <citation type="journal article" date="2024" name="Antonie Van Leeuwenhoek">
        <title>Roseihalotalea indica gen. nov., sp. nov., a halophilic Bacteroidetes from mesopelagic Southwest Indian Ocean with higher carbohydrate metabolic potential.</title>
        <authorList>
            <person name="Chen B."/>
            <person name="Zhang M."/>
            <person name="Lin D."/>
            <person name="Ye J."/>
            <person name="Tang K."/>
        </authorList>
    </citation>
    <scope>NUCLEOTIDE SEQUENCE</scope>
    <source>
        <strain evidence="2">TK19036</strain>
    </source>
</reference>
<dbReference type="EMBL" id="CP120682">
    <property type="protein sequence ID" value="WKN34113.1"/>
    <property type="molecule type" value="Genomic_DNA"/>
</dbReference>
<evidence type="ECO:0000313" key="2">
    <source>
        <dbReference type="EMBL" id="WKN34113.1"/>
    </source>
</evidence>
<organism evidence="2">
    <name type="scientific">Roseihalotalea indica</name>
    <dbReference type="NCBI Taxonomy" id="2867963"/>
    <lineage>
        <taxon>Bacteria</taxon>
        <taxon>Pseudomonadati</taxon>
        <taxon>Bacteroidota</taxon>
        <taxon>Cytophagia</taxon>
        <taxon>Cytophagales</taxon>
        <taxon>Catalimonadaceae</taxon>
        <taxon>Roseihalotalea</taxon>
    </lineage>
</organism>
<dbReference type="PROSITE" id="PS51257">
    <property type="entry name" value="PROKAR_LIPOPROTEIN"/>
    <property type="match status" value="1"/>
</dbReference>
<name>A0AA49GIX0_9BACT</name>